<feature type="compositionally biased region" description="Polar residues" evidence="8">
    <location>
        <begin position="568"/>
        <end position="579"/>
    </location>
</feature>
<dbReference type="InterPro" id="IPR036850">
    <property type="entry name" value="NDK-like_dom_sf"/>
</dbReference>
<dbReference type="PANTHER" id="PTHR46161:SF3">
    <property type="entry name" value="NUCLEOSIDE DIPHOSPHATE KINASE DDB_G0292928-RELATED"/>
    <property type="match status" value="1"/>
</dbReference>
<evidence type="ECO:0000256" key="6">
    <source>
        <dbReference type="ARBA" id="ARBA00022840"/>
    </source>
</evidence>
<comment type="caution">
    <text evidence="7">Lacks conserved residue(s) required for the propagation of feature annotation.</text>
</comment>
<dbReference type="InterPro" id="IPR034907">
    <property type="entry name" value="NDK-like_dom"/>
</dbReference>
<reference evidence="10 11" key="1">
    <citation type="submission" date="2024-04" db="EMBL/GenBank/DDBJ databases">
        <title>genome sequences of Mucor flavus KT1a and Helicostylum pulchrum KT1b strains isolated from the surface of a dry-aged beef.</title>
        <authorList>
            <person name="Toyotome T."/>
            <person name="Hosono M."/>
            <person name="Torimaru M."/>
            <person name="Fukuda K."/>
            <person name="Mikami N."/>
        </authorList>
    </citation>
    <scope>NUCLEOTIDE SEQUENCE [LARGE SCALE GENOMIC DNA]</scope>
    <source>
        <strain evidence="10 11">KT1a</strain>
    </source>
</reference>
<evidence type="ECO:0000259" key="9">
    <source>
        <dbReference type="SMART" id="SM00562"/>
    </source>
</evidence>
<feature type="compositionally biased region" description="Low complexity" evidence="8">
    <location>
        <begin position="620"/>
        <end position="633"/>
    </location>
</feature>
<evidence type="ECO:0000256" key="2">
    <source>
        <dbReference type="ARBA" id="ARBA00017632"/>
    </source>
</evidence>
<keyword evidence="6" id="KW-0067">ATP-binding</keyword>
<dbReference type="PROSITE" id="PS51374">
    <property type="entry name" value="NDPK_LIKE"/>
    <property type="match status" value="1"/>
</dbReference>
<organism evidence="10 11">
    <name type="scientific">Mucor flavus</name>
    <dbReference type="NCBI Taxonomy" id="439312"/>
    <lineage>
        <taxon>Eukaryota</taxon>
        <taxon>Fungi</taxon>
        <taxon>Fungi incertae sedis</taxon>
        <taxon>Mucoromycota</taxon>
        <taxon>Mucoromycotina</taxon>
        <taxon>Mucoromycetes</taxon>
        <taxon>Mucorales</taxon>
        <taxon>Mucorineae</taxon>
        <taxon>Mucoraceae</taxon>
        <taxon>Mucor</taxon>
    </lineage>
</organism>
<accession>A0ABP9YNG4</accession>
<dbReference type="SUPFAM" id="SSF54919">
    <property type="entry name" value="Nucleoside diphosphate kinase, NDK"/>
    <property type="match status" value="1"/>
</dbReference>
<evidence type="ECO:0000256" key="4">
    <source>
        <dbReference type="ARBA" id="ARBA00022741"/>
    </source>
</evidence>
<feature type="compositionally biased region" description="Polar residues" evidence="8">
    <location>
        <begin position="549"/>
        <end position="559"/>
    </location>
</feature>
<feature type="compositionally biased region" description="Polar residues" evidence="8">
    <location>
        <begin position="673"/>
        <end position="682"/>
    </location>
</feature>
<dbReference type="SMART" id="SM00562">
    <property type="entry name" value="NDK"/>
    <property type="match status" value="1"/>
</dbReference>
<protein>
    <recommendedName>
        <fullName evidence="2">Nucleoside diphosphate kinase</fullName>
    </recommendedName>
</protein>
<feature type="region of interest" description="Disordered" evidence="8">
    <location>
        <begin position="486"/>
        <end position="519"/>
    </location>
</feature>
<dbReference type="PANTHER" id="PTHR46161">
    <property type="entry name" value="NUCLEOSIDE DIPHOSPHATE KINASE"/>
    <property type="match status" value="1"/>
</dbReference>
<dbReference type="EMBL" id="BAABUK010000003">
    <property type="protein sequence ID" value="GAA5808396.1"/>
    <property type="molecule type" value="Genomic_DNA"/>
</dbReference>
<proteinExistence type="inferred from homology"/>
<keyword evidence="11" id="KW-1185">Reference proteome</keyword>
<comment type="caution">
    <text evidence="10">The sequence shown here is derived from an EMBL/GenBank/DDBJ whole genome shotgun (WGS) entry which is preliminary data.</text>
</comment>
<sequence>MITTSKNIIPATTNPFLEAKNNLKKIASNNYTKSSVSLEQEPVIQQEDQQERTLALLSCIDNLDDIIDHIKKEGFTVIQTKVIQYSEEQAQAFYADHATQNYYDKMVRWLSSGSNVCALVLEKKNAVTDWRLLMGPTTYKKARKSYPNSIRALFGKDASQNATHGSDSDVSSKKEIDFIFGHSSLVADAANLPHVKYDSMKSATVEHDIMEKSNTLPDTEGLVTIDLHSTSITDTTDCKTPLAIAVSQTEESDVTEQKPLLAADAKEASPIDEKEGATVAEIIPVTQVCTVTGIVDETPVLTADDKQEDKVVDMTPTVSPATVIEGELRSKDVASATIDNDLKVKEAIPVSVGNNSTTEESVTTDKDTKTDTIASVTILKDASTKEMTPVITTTTANNDLKKQEIVSVTTDSDLKKEEDVQTVIKKAVVNTEEPVSVDKNLKNEEKIFTIVENPLKDEETKSITVEISLKGEETELTFIEATETKNTPKEPVDTTAIVNDSPRDCITMTPTVSSKDEEAPTLTRINTENKVQEAVVEEEKDVVSDKPDLSTNVNDTDITPMTPPAEINNASDVSSSFTLESKAPKKDLKTPSLRSNSTEKKSPLARKTSVKSEVKSETVIPSSSRIRPPSIKRGQNGTMVRSGEPIGRSRISSNKIDSANSSAGTTRIARLSPSATVKNEQVPTAEKKKPAIARETVKKPATKVSKNLPRVATIVSQKTPIKEEVYEAEKKPKKRGSSTKSFITRLTAPTVASQNKKADSEPGTPVSRRATVPTKKSSAVGPASSASKEITTRNKQ</sequence>
<feature type="region of interest" description="Disordered" evidence="8">
    <location>
        <begin position="726"/>
        <end position="796"/>
    </location>
</feature>
<name>A0ABP9YNG4_9FUNG</name>
<keyword evidence="5" id="KW-0418">Kinase</keyword>
<gene>
    <name evidence="10" type="ORF">MFLAVUS_001787</name>
</gene>
<evidence type="ECO:0000256" key="1">
    <source>
        <dbReference type="ARBA" id="ARBA00008142"/>
    </source>
</evidence>
<feature type="domain" description="Nucleoside diphosphate kinase-like" evidence="9">
    <location>
        <begin position="50"/>
        <end position="187"/>
    </location>
</feature>
<comment type="similarity">
    <text evidence="1 7">Belongs to the NDK family.</text>
</comment>
<keyword evidence="4" id="KW-0547">Nucleotide-binding</keyword>
<evidence type="ECO:0000313" key="11">
    <source>
        <dbReference type="Proteomes" id="UP001473302"/>
    </source>
</evidence>
<dbReference type="Gene3D" id="3.30.70.141">
    <property type="entry name" value="Nucleoside diphosphate kinase-like domain"/>
    <property type="match status" value="1"/>
</dbReference>
<evidence type="ECO:0000256" key="3">
    <source>
        <dbReference type="ARBA" id="ARBA00022679"/>
    </source>
</evidence>
<keyword evidence="3" id="KW-0808">Transferase</keyword>
<dbReference type="Proteomes" id="UP001473302">
    <property type="component" value="Unassembled WGS sequence"/>
</dbReference>
<evidence type="ECO:0000256" key="5">
    <source>
        <dbReference type="ARBA" id="ARBA00022777"/>
    </source>
</evidence>
<feature type="compositionally biased region" description="Polar residues" evidence="8">
    <location>
        <begin position="650"/>
        <end position="665"/>
    </location>
</feature>
<dbReference type="Pfam" id="PF00334">
    <property type="entry name" value="NDK"/>
    <property type="match status" value="1"/>
</dbReference>
<feature type="region of interest" description="Disordered" evidence="8">
    <location>
        <begin position="536"/>
        <end position="709"/>
    </location>
</feature>
<evidence type="ECO:0000313" key="10">
    <source>
        <dbReference type="EMBL" id="GAA5808396.1"/>
    </source>
</evidence>
<evidence type="ECO:0000256" key="8">
    <source>
        <dbReference type="SAM" id="MobiDB-lite"/>
    </source>
</evidence>
<evidence type="ECO:0000256" key="7">
    <source>
        <dbReference type="PROSITE-ProRule" id="PRU00706"/>
    </source>
</evidence>